<comment type="caution">
    <text evidence="1">The sequence shown here is derived from an EMBL/GenBank/DDBJ whole genome shotgun (WGS) entry which is preliminary data.</text>
</comment>
<dbReference type="EMBL" id="MNCJ02000326">
    <property type="protein sequence ID" value="KAF5782656.1"/>
    <property type="molecule type" value="Genomic_DNA"/>
</dbReference>
<accession>A0A9K3HQZ2</accession>
<evidence type="ECO:0000313" key="2">
    <source>
        <dbReference type="Proteomes" id="UP000215914"/>
    </source>
</evidence>
<reference evidence="1" key="1">
    <citation type="journal article" date="2017" name="Nature">
        <title>The sunflower genome provides insights into oil metabolism, flowering and Asterid evolution.</title>
        <authorList>
            <person name="Badouin H."/>
            <person name="Gouzy J."/>
            <person name="Grassa C.J."/>
            <person name="Murat F."/>
            <person name="Staton S.E."/>
            <person name="Cottret L."/>
            <person name="Lelandais-Briere C."/>
            <person name="Owens G.L."/>
            <person name="Carrere S."/>
            <person name="Mayjonade B."/>
            <person name="Legrand L."/>
            <person name="Gill N."/>
            <person name="Kane N.C."/>
            <person name="Bowers J.E."/>
            <person name="Hubner S."/>
            <person name="Bellec A."/>
            <person name="Berard A."/>
            <person name="Berges H."/>
            <person name="Blanchet N."/>
            <person name="Boniface M.C."/>
            <person name="Brunel D."/>
            <person name="Catrice O."/>
            <person name="Chaidir N."/>
            <person name="Claudel C."/>
            <person name="Donnadieu C."/>
            <person name="Faraut T."/>
            <person name="Fievet G."/>
            <person name="Helmstetter N."/>
            <person name="King M."/>
            <person name="Knapp S.J."/>
            <person name="Lai Z."/>
            <person name="Le Paslier M.C."/>
            <person name="Lippi Y."/>
            <person name="Lorenzon L."/>
            <person name="Mandel J.R."/>
            <person name="Marage G."/>
            <person name="Marchand G."/>
            <person name="Marquand E."/>
            <person name="Bret-Mestries E."/>
            <person name="Morien E."/>
            <person name="Nambeesan S."/>
            <person name="Nguyen T."/>
            <person name="Pegot-Espagnet P."/>
            <person name="Pouilly N."/>
            <person name="Raftis F."/>
            <person name="Sallet E."/>
            <person name="Schiex T."/>
            <person name="Thomas J."/>
            <person name="Vandecasteele C."/>
            <person name="Vares D."/>
            <person name="Vear F."/>
            <person name="Vautrin S."/>
            <person name="Crespi M."/>
            <person name="Mangin B."/>
            <person name="Burke J.M."/>
            <person name="Salse J."/>
            <person name="Munos S."/>
            <person name="Vincourt P."/>
            <person name="Rieseberg L.H."/>
            <person name="Langlade N.B."/>
        </authorList>
    </citation>
    <scope>NUCLEOTIDE SEQUENCE</scope>
    <source>
        <tissue evidence="1">Leaves</tissue>
    </source>
</reference>
<name>A0A9K3HQZ2_HELAN</name>
<keyword evidence="2" id="KW-1185">Reference proteome</keyword>
<dbReference type="Gramene" id="mRNA:HanXRQr2_Chr11g0498581">
    <property type="protein sequence ID" value="CDS:HanXRQr2_Chr11g0498581.1"/>
    <property type="gene ID" value="HanXRQr2_Chr11g0498581"/>
</dbReference>
<dbReference type="Proteomes" id="UP000215914">
    <property type="component" value="Unassembled WGS sequence"/>
</dbReference>
<evidence type="ECO:0000313" key="1">
    <source>
        <dbReference type="EMBL" id="KAF5782656.1"/>
    </source>
</evidence>
<protein>
    <submittedName>
        <fullName evidence="1">Uncharacterized protein</fullName>
    </submittedName>
</protein>
<proteinExistence type="predicted"/>
<sequence length="66" mass="7862">MISICMCCLICRLDVARFNHVFWLVRDSWPLCKFISTLKDVCLVIDLEDISLCYHFNKFSYNIFCC</sequence>
<reference evidence="1" key="2">
    <citation type="submission" date="2020-06" db="EMBL/GenBank/DDBJ databases">
        <title>Helianthus annuus Genome sequencing and assembly Release 2.</title>
        <authorList>
            <person name="Gouzy J."/>
            <person name="Langlade N."/>
            <person name="Munos S."/>
        </authorList>
    </citation>
    <scope>NUCLEOTIDE SEQUENCE</scope>
    <source>
        <tissue evidence="1">Leaves</tissue>
    </source>
</reference>
<gene>
    <name evidence="1" type="ORF">HanXRQr2_Chr11g0498581</name>
</gene>
<dbReference type="AlphaFoldDB" id="A0A9K3HQZ2"/>
<organism evidence="1 2">
    <name type="scientific">Helianthus annuus</name>
    <name type="common">Common sunflower</name>
    <dbReference type="NCBI Taxonomy" id="4232"/>
    <lineage>
        <taxon>Eukaryota</taxon>
        <taxon>Viridiplantae</taxon>
        <taxon>Streptophyta</taxon>
        <taxon>Embryophyta</taxon>
        <taxon>Tracheophyta</taxon>
        <taxon>Spermatophyta</taxon>
        <taxon>Magnoliopsida</taxon>
        <taxon>eudicotyledons</taxon>
        <taxon>Gunneridae</taxon>
        <taxon>Pentapetalae</taxon>
        <taxon>asterids</taxon>
        <taxon>campanulids</taxon>
        <taxon>Asterales</taxon>
        <taxon>Asteraceae</taxon>
        <taxon>Asteroideae</taxon>
        <taxon>Heliantheae alliance</taxon>
        <taxon>Heliantheae</taxon>
        <taxon>Helianthus</taxon>
    </lineage>
</organism>